<dbReference type="PROSITE" id="PS51318">
    <property type="entry name" value="TAT"/>
    <property type="match status" value="1"/>
</dbReference>
<keyword evidence="1" id="KW-1133">Transmembrane helix</keyword>
<accession>A0A095U714</accession>
<feature type="transmembrane region" description="Helical" evidence="1">
    <location>
        <begin position="21"/>
        <end position="42"/>
    </location>
</feature>
<evidence type="ECO:0000313" key="2">
    <source>
        <dbReference type="EMBL" id="KGD70378.1"/>
    </source>
</evidence>
<name>A0A095U714_9GAMM</name>
<sequence length="182" mass="19851">MKNEIIRDDSPAEYNLSRRKVLLGGLILLGSSYLGPSLPAWADTLKDETAINQFMQLSKLLVNHQLDPVTGQRLAAAMISGNMITRQQITSLLAVAQARQAKVVEDFFSDIPQGELKNAALSIISAWYKGVLIDAPGAEVFAYEKALMYQPTIDVMTIPTYAITGPNGWSSHAAPLADMPDF</sequence>
<evidence type="ECO:0000313" key="3">
    <source>
        <dbReference type="Proteomes" id="UP000029577"/>
    </source>
</evidence>
<keyword evidence="3" id="KW-1185">Reference proteome</keyword>
<keyword evidence="1" id="KW-0472">Membrane</keyword>
<dbReference type="eggNOG" id="ENOG5032TRV">
    <property type="taxonomic scope" value="Bacteria"/>
</dbReference>
<dbReference type="InterPro" id="IPR024651">
    <property type="entry name" value="FAD-SLDH_ssu"/>
</dbReference>
<evidence type="ECO:0000256" key="1">
    <source>
        <dbReference type="SAM" id="Phobius"/>
    </source>
</evidence>
<reference evidence="2" key="1">
    <citation type="submission" date="2014-12" db="EMBL/GenBank/DDBJ databases">
        <title>The draft genome of the Tatumella morbirosei type strain, LMG23360T isolated from pineapple rot.</title>
        <authorList>
            <person name="Smits T.H."/>
            <person name="Palmer M."/>
            <person name="Venter S.N."/>
            <person name="Duffy B."/>
            <person name="Steenkamp E.T."/>
            <person name="Chan W.Y."/>
            <person name="Coutinho T.A."/>
            <person name="Coetzee M.P."/>
            <person name="De Maayer P."/>
        </authorList>
    </citation>
    <scope>NUCLEOTIDE SEQUENCE [LARGE SCALE GENOMIC DNA]</scope>
    <source>
        <strain evidence="2">LMG 23360</strain>
    </source>
</reference>
<evidence type="ECO:0008006" key="4">
    <source>
        <dbReference type="Google" id="ProtNLM"/>
    </source>
</evidence>
<protein>
    <recommendedName>
        <fullName evidence="4">Sorbitol dehydrogenase</fullName>
    </recommendedName>
</protein>
<dbReference type="EMBL" id="JPKR02000005">
    <property type="protein sequence ID" value="KGD70378.1"/>
    <property type="molecule type" value="Genomic_DNA"/>
</dbReference>
<organism evidence="2 3">
    <name type="scientific">Tatumella morbirosei</name>
    <dbReference type="NCBI Taxonomy" id="642227"/>
    <lineage>
        <taxon>Bacteria</taxon>
        <taxon>Pseudomonadati</taxon>
        <taxon>Pseudomonadota</taxon>
        <taxon>Gammaproteobacteria</taxon>
        <taxon>Enterobacterales</taxon>
        <taxon>Erwiniaceae</taxon>
        <taxon>Tatumella</taxon>
    </lineage>
</organism>
<dbReference type="InterPro" id="IPR006311">
    <property type="entry name" value="TAT_signal"/>
</dbReference>
<dbReference type="OrthoDB" id="8722893at2"/>
<dbReference type="STRING" id="642227.HA49_20860"/>
<proteinExistence type="predicted"/>
<dbReference type="Pfam" id="PF12318">
    <property type="entry name" value="FAD-SLDH"/>
    <property type="match status" value="1"/>
</dbReference>
<keyword evidence="1" id="KW-0812">Transmembrane</keyword>
<gene>
    <name evidence="2" type="ORF">HA49_20860</name>
</gene>
<dbReference type="Proteomes" id="UP000029577">
    <property type="component" value="Unassembled WGS sequence"/>
</dbReference>
<comment type="caution">
    <text evidence="2">The sequence shown here is derived from an EMBL/GenBank/DDBJ whole genome shotgun (WGS) entry which is preliminary data.</text>
</comment>
<dbReference type="RefSeq" id="WP_038023784.1">
    <property type="nucleotide sequence ID" value="NZ_JPKR02000005.1"/>
</dbReference>
<dbReference type="AlphaFoldDB" id="A0A095U714"/>